<dbReference type="EMBL" id="KN837161">
    <property type="protein sequence ID" value="KIJ38351.1"/>
    <property type="molecule type" value="Genomic_DNA"/>
</dbReference>
<evidence type="ECO:0000256" key="1">
    <source>
        <dbReference type="ARBA" id="ARBA00022722"/>
    </source>
</evidence>
<dbReference type="Proteomes" id="UP000054279">
    <property type="component" value="Unassembled WGS sequence"/>
</dbReference>
<feature type="compositionally biased region" description="Basic and acidic residues" evidence="2">
    <location>
        <begin position="62"/>
        <end position="75"/>
    </location>
</feature>
<feature type="compositionally biased region" description="Polar residues" evidence="2">
    <location>
        <begin position="25"/>
        <end position="40"/>
    </location>
</feature>
<gene>
    <name evidence="3" type="ORF">M422DRAFT_259003</name>
</gene>
<dbReference type="PANTHER" id="PTHR11046">
    <property type="entry name" value="OLIGORIBONUCLEASE, MITOCHONDRIAL"/>
    <property type="match status" value="1"/>
</dbReference>
<evidence type="ECO:0000256" key="2">
    <source>
        <dbReference type="SAM" id="MobiDB-lite"/>
    </source>
</evidence>
<evidence type="ECO:0000313" key="3">
    <source>
        <dbReference type="EMBL" id="KIJ38351.1"/>
    </source>
</evidence>
<dbReference type="PANTHER" id="PTHR11046:SF25">
    <property type="match status" value="1"/>
</dbReference>
<dbReference type="GO" id="GO:0000175">
    <property type="term" value="F:3'-5'-RNA exonuclease activity"/>
    <property type="evidence" value="ECO:0007669"/>
    <property type="project" value="InterPro"/>
</dbReference>
<feature type="region of interest" description="Disordered" evidence="2">
    <location>
        <begin position="56"/>
        <end position="76"/>
    </location>
</feature>
<feature type="region of interest" description="Disordered" evidence="2">
    <location>
        <begin position="1"/>
        <end position="42"/>
    </location>
</feature>
<organism evidence="3 4">
    <name type="scientific">Sphaerobolus stellatus (strain SS14)</name>
    <dbReference type="NCBI Taxonomy" id="990650"/>
    <lineage>
        <taxon>Eukaryota</taxon>
        <taxon>Fungi</taxon>
        <taxon>Dikarya</taxon>
        <taxon>Basidiomycota</taxon>
        <taxon>Agaricomycotina</taxon>
        <taxon>Agaricomycetes</taxon>
        <taxon>Phallomycetidae</taxon>
        <taxon>Geastrales</taxon>
        <taxon>Sphaerobolaceae</taxon>
        <taxon>Sphaerobolus</taxon>
    </lineage>
</organism>
<dbReference type="OrthoDB" id="3236156at2759"/>
<sequence>MAFSTKDPFKAWKRRRTQAQKLHTHSLNPSNGHGDITSNKENVDPRVQQLKNKVRSLKHTSKCTERKLKASSHREMRTRKQLLEAKQSNTTLVQEHGTALAEVQQAHVKSFSLLEEKESVIASLNDKLLKSTAALEKITTKQQERAVQKAIMDNPKNTHLLKEHGVVPDDMRALIRNMVADGVTTEHIFPIIKQVTATFGINVTGSISARTISQIIIEGSVADDLNIVDKIKNAQGITYSGDGTTIQSIAHESRTINVMQDEGTHTHLYLGVHSAVNHTAETQLAGLQLQIKDIYETHNSSLKAGESKMDSQTFAMKLTGAVTDHAADQKKLVRLLKEWKKSSNREFRGEQKIISKSPDEMIRIVLLTSKRTVDKAGGCAKWEALSEQAKIQLEQETYKEICAELGETVFQQLPEFEREIASFFAWTGCCMHKELNTVKGGNSEMVKHWEANSLEGPIQLPNRDTAAALAEGAKPAKSVQGGAIKVMSLAGALFNNKDDKKGEQDSIKCAFEEMFRFPNNFPDTSNTRYQSHCEAAAELIVHLPFYRKYFELMKDRKESRLLNHMEKNVQMALDDIPTLQELCVLALFLQIISRPYMRVVRGEGHQDHNILDMGPLHGKVAAHMKKIISNPMLILSPAATFETASMDNLPWDRAEVLYSVWRLAPTMPNLKGLVVAFFTGALETWERFTAEFLPGGLIACTSPRLRALAWMPTTNDVNEGALGLRHVIKRSFPKASKLMLNAQQQYRWNKTGNFIRSLDPEKLQFLRKHAHYLQSFNIQKKLRIARAKYDQAIVKQKQDQDAIKLEKRRIEAEMLAKITPILCLVTLAKSKLTNADLDKQLPWHRQFNPKVGKKTELRTKPLKTGALQVAITVLNERIDKNDIIAQYGSKMAKE</sequence>
<dbReference type="HOGENOM" id="CLU_006824_0_0_1"/>
<protein>
    <submittedName>
        <fullName evidence="3">Uncharacterized protein</fullName>
    </submittedName>
</protein>
<dbReference type="InterPro" id="IPR022894">
    <property type="entry name" value="Oligoribonuclease"/>
</dbReference>
<evidence type="ECO:0000313" key="4">
    <source>
        <dbReference type="Proteomes" id="UP000054279"/>
    </source>
</evidence>
<keyword evidence="1" id="KW-0378">Hydrolase</keyword>
<keyword evidence="1" id="KW-0540">Nuclease</keyword>
<reference evidence="3 4" key="1">
    <citation type="submission" date="2014-06" db="EMBL/GenBank/DDBJ databases">
        <title>Evolutionary Origins and Diversification of the Mycorrhizal Mutualists.</title>
        <authorList>
            <consortium name="DOE Joint Genome Institute"/>
            <consortium name="Mycorrhizal Genomics Consortium"/>
            <person name="Kohler A."/>
            <person name="Kuo A."/>
            <person name="Nagy L.G."/>
            <person name="Floudas D."/>
            <person name="Copeland A."/>
            <person name="Barry K.W."/>
            <person name="Cichocki N."/>
            <person name="Veneault-Fourrey C."/>
            <person name="LaButti K."/>
            <person name="Lindquist E.A."/>
            <person name="Lipzen A."/>
            <person name="Lundell T."/>
            <person name="Morin E."/>
            <person name="Murat C."/>
            <person name="Riley R."/>
            <person name="Ohm R."/>
            <person name="Sun H."/>
            <person name="Tunlid A."/>
            <person name="Henrissat B."/>
            <person name="Grigoriev I.V."/>
            <person name="Hibbett D.S."/>
            <person name="Martin F."/>
        </authorList>
    </citation>
    <scope>NUCLEOTIDE SEQUENCE [LARGE SCALE GENOMIC DNA]</scope>
    <source>
        <strain evidence="3 4">SS14</strain>
    </source>
</reference>
<keyword evidence="4" id="KW-1185">Reference proteome</keyword>
<accession>A0A0C9VLC6</accession>
<dbReference type="AlphaFoldDB" id="A0A0C9VLC6"/>
<name>A0A0C9VLC6_SPHS4</name>
<feature type="compositionally biased region" description="Basic residues" evidence="2">
    <location>
        <begin position="11"/>
        <end position="24"/>
    </location>
</feature>
<proteinExistence type="predicted"/>